<organism evidence="1 2">
    <name type="scientific">Staphylothermus hellenicus (strain DSM 12710 / JCM 10830 / BK20S6-10-b1 / P8)</name>
    <dbReference type="NCBI Taxonomy" id="591019"/>
    <lineage>
        <taxon>Archaea</taxon>
        <taxon>Thermoproteota</taxon>
        <taxon>Thermoprotei</taxon>
        <taxon>Desulfurococcales</taxon>
        <taxon>Desulfurococcaceae</taxon>
        <taxon>Staphylothermus</taxon>
    </lineage>
</organism>
<dbReference type="AlphaFoldDB" id="D7D8Z2"/>
<dbReference type="EMBL" id="CP002051">
    <property type="protein sequence ID" value="ADI32238.1"/>
    <property type="molecule type" value="Genomic_DNA"/>
</dbReference>
<dbReference type="GO" id="GO:0016791">
    <property type="term" value="F:phosphatase activity"/>
    <property type="evidence" value="ECO:0007669"/>
    <property type="project" value="TreeGrafter"/>
</dbReference>
<sequence>MYRGVIIDLDGVVWRGEKPLKNNIEAIKKLEKSGIKIIYLSNNATRSRMEYVYRIRRYGLKASEENVINTAFAAAQYIVEKGGSKVFIVGEAGLYYECIKAGLLPVTIGTPVDYVLVGLDRFVTYNKLSYATELIRNGANFIAANTDKTFPVENRLDPGAGSIVAFLEASTGRKPDAIIGKPNPWILDLALKMNGLSRKDVLIVGDRLDTDILLGINSGVDTLLVLTGVNSLEDIEKTGINPKYAAKDLLGFINDYPELFGI</sequence>
<dbReference type="PANTHER" id="PTHR19288:SF46">
    <property type="entry name" value="HALOACID DEHALOGENASE-LIKE HYDROLASE DOMAIN-CONTAINING PROTEIN 2"/>
    <property type="match status" value="1"/>
</dbReference>
<dbReference type="eggNOG" id="arCOG04221">
    <property type="taxonomic scope" value="Archaea"/>
</dbReference>
<dbReference type="OrthoDB" id="25155at2157"/>
<dbReference type="PANTHER" id="PTHR19288">
    <property type="entry name" value="4-NITROPHENYLPHOSPHATASE-RELATED"/>
    <property type="match status" value="1"/>
</dbReference>
<dbReference type="InterPro" id="IPR023214">
    <property type="entry name" value="HAD_sf"/>
</dbReference>
<gene>
    <name evidence="1" type="ordered locus">Shell_1137</name>
</gene>
<dbReference type="Gene3D" id="3.40.50.1000">
    <property type="entry name" value="HAD superfamily/HAD-like"/>
    <property type="match status" value="2"/>
</dbReference>
<dbReference type="NCBIfam" id="TIGR01460">
    <property type="entry name" value="HAD-SF-IIA"/>
    <property type="match status" value="1"/>
</dbReference>
<evidence type="ECO:0000313" key="1">
    <source>
        <dbReference type="EMBL" id="ADI32238.1"/>
    </source>
</evidence>
<dbReference type="InterPro" id="IPR036412">
    <property type="entry name" value="HAD-like_sf"/>
</dbReference>
<reference evidence="2" key="1">
    <citation type="submission" date="2010-05" db="EMBL/GenBank/DDBJ databases">
        <title>Complete sequence of Staphylothermus hellenicus DSM 12710.</title>
        <authorList>
            <consortium name="US DOE Joint Genome Institute"/>
            <person name="Lucas S."/>
            <person name="Copeland A."/>
            <person name="Lapidus A."/>
            <person name="Cheng J.-F."/>
            <person name="Bruce D."/>
            <person name="Goodwin L."/>
            <person name="Pitluck S."/>
            <person name="Davenport K."/>
            <person name="Detter J.C."/>
            <person name="Han C."/>
            <person name="Tapia R."/>
            <person name="Larimer F."/>
            <person name="Land M."/>
            <person name="Hauser L."/>
            <person name="Kyrpides N."/>
            <person name="Mikhailova N."/>
            <person name="Anderson I.J."/>
            <person name="Woyke T."/>
        </authorList>
    </citation>
    <scope>NUCLEOTIDE SEQUENCE [LARGE SCALE GENOMIC DNA]</scope>
    <source>
        <strain evidence="2">DSM 12710 / JCM 10830 / BK20S6-10-b1 / P8</strain>
    </source>
</reference>
<dbReference type="GeneID" id="9234426"/>
<dbReference type="Pfam" id="PF13344">
    <property type="entry name" value="Hydrolase_6"/>
    <property type="match status" value="1"/>
</dbReference>
<dbReference type="HOGENOM" id="CLU_043473_1_1_2"/>
<dbReference type="PIRSF" id="PIRSF000915">
    <property type="entry name" value="PGP-type_phosphatase"/>
    <property type="match status" value="1"/>
</dbReference>
<dbReference type="STRING" id="591019.Shell_1137"/>
<keyword evidence="2" id="KW-1185">Reference proteome</keyword>
<dbReference type="InterPro" id="IPR006357">
    <property type="entry name" value="HAD-SF_hydro_IIA"/>
</dbReference>
<dbReference type="KEGG" id="shc:Shell_1137"/>
<accession>D7D8Z2</accession>
<dbReference type="Pfam" id="PF13242">
    <property type="entry name" value="Hydrolase_like"/>
    <property type="match status" value="1"/>
</dbReference>
<evidence type="ECO:0000313" key="2">
    <source>
        <dbReference type="Proteomes" id="UP000002573"/>
    </source>
</evidence>
<protein>
    <submittedName>
        <fullName evidence="1">HAD-superfamily hydrolase, subfamily IIA</fullName>
    </submittedName>
</protein>
<dbReference type="SUPFAM" id="SSF56784">
    <property type="entry name" value="HAD-like"/>
    <property type="match status" value="1"/>
</dbReference>
<dbReference type="GO" id="GO:0005737">
    <property type="term" value="C:cytoplasm"/>
    <property type="evidence" value="ECO:0007669"/>
    <property type="project" value="TreeGrafter"/>
</dbReference>
<dbReference type="RefSeq" id="WP_013143436.1">
    <property type="nucleotide sequence ID" value="NC_014205.1"/>
</dbReference>
<proteinExistence type="predicted"/>
<reference evidence="1 2" key="2">
    <citation type="journal article" date="2011" name="Stand. Genomic Sci.">
        <title>Complete genome sequence of Staphylothermus hellenicus P8.</title>
        <authorList>
            <person name="Anderson I."/>
            <person name="Wirth R."/>
            <person name="Lucas S."/>
            <person name="Copeland A."/>
            <person name="Lapidus A."/>
            <person name="Cheng J.F."/>
            <person name="Goodwin L."/>
            <person name="Pitluck S."/>
            <person name="Davenport K."/>
            <person name="Detter J.C."/>
            <person name="Han C."/>
            <person name="Tapia R."/>
            <person name="Land M."/>
            <person name="Hauser L."/>
            <person name="Pati A."/>
            <person name="Mikhailova N."/>
            <person name="Woyke T."/>
            <person name="Klenk H.P."/>
            <person name="Kyrpides N."/>
            <person name="Ivanova N."/>
        </authorList>
    </citation>
    <scope>NUCLEOTIDE SEQUENCE [LARGE SCALE GENOMIC DNA]</scope>
    <source>
        <strain evidence="2">DSM 12710 / JCM 10830 / BK20S6-10-b1 / P8</strain>
    </source>
</reference>
<dbReference type="Proteomes" id="UP000002573">
    <property type="component" value="Chromosome"/>
</dbReference>
<name>D7D8Z2_STAHD</name>
<keyword evidence="1" id="KW-0378">Hydrolase</keyword>